<dbReference type="SUPFAM" id="SSF81901">
    <property type="entry name" value="HCP-like"/>
    <property type="match status" value="1"/>
</dbReference>
<dbReference type="Gene3D" id="1.25.40.10">
    <property type="entry name" value="Tetratricopeptide repeat domain"/>
    <property type="match status" value="1"/>
</dbReference>
<dbReference type="InterPro" id="IPR050767">
    <property type="entry name" value="Sel1_AlgK"/>
</dbReference>
<dbReference type="RefSeq" id="WP_158386751.1">
    <property type="nucleotide sequence ID" value="NZ_CP010070.1"/>
</dbReference>
<dbReference type="HOGENOM" id="CLU_477034_0_0_2"/>
<dbReference type="Proteomes" id="UP000030787">
    <property type="component" value="Chromosome"/>
</dbReference>
<dbReference type="GeneID" id="25399469"/>
<dbReference type="PANTHER" id="PTHR11102:SF160">
    <property type="entry name" value="ERAD-ASSOCIATED E3 UBIQUITIN-PROTEIN LIGASE COMPONENT HRD3"/>
    <property type="match status" value="1"/>
</dbReference>
<dbReference type="STRING" id="1577791.Mpt1_c08650"/>
<dbReference type="AlphaFoldDB" id="A0A0A7LGV9"/>
<sequence>MSCKPERKNEYTSEEVEKVKELAESGDADAQRELGLMYSDGVGVSQDDALALKWWRLAADEGHVGGQNGLGWAFLNGKGVKQDFATAVKWVKMAAEQGFAKAQMNMGLLCIGKGTSNNFEEAEKWFELASAQGYPGADRKLIEVRRRNEMTENNVKLEEYRIDECAECGRVSGITSSSRETTFPKEEIPFWNRDRYGKDTLNVLHKLSECPFWNRDRYGKDTPNGGIVSIVKTVKSSYCRHCHPEDKEAAEIRERSEKKWNGKIFSTEDANGTSVYVKPDKGFAICLTVRSDDVSISNSTGIGGSSKGTELTQDEFEEQTERFREEYDKIFNDLKTSSGKYDWRLLICKKEGAVKTNVNKGMPKEEVETRPFPLYHCAYCHSWYSTEENAKKCASSCKVKLDAELKENKDMKRKAPPEGVIIDKPWTCAYCRRPYNTERDARECAARCKEALSKDWAGKILMLDWKSKFMDENAKFKDIWVIAGEQSNSLRLDAMWIRLSQYDVSVYRKRSFDPCGSDGFKELTEDEFMEQIEQVYGKGSEMIDNLKNSRGDFDWKALIAERKEETKEEEN</sequence>
<dbReference type="PANTHER" id="PTHR11102">
    <property type="entry name" value="SEL-1-LIKE PROTEIN"/>
    <property type="match status" value="1"/>
</dbReference>
<gene>
    <name evidence="1" type="ORF">Mpt1_c08650</name>
</gene>
<dbReference type="EMBL" id="CP010070">
    <property type="protein sequence ID" value="AIZ56741.1"/>
    <property type="molecule type" value="Genomic_DNA"/>
</dbReference>
<protein>
    <submittedName>
        <fullName evidence="1">Sel1 repeat protein</fullName>
    </submittedName>
</protein>
<reference evidence="1 2" key="1">
    <citation type="journal article" date="2014" name="Appl. Environ. Microbiol.">
        <title>Comparative Genome Analysis of 'Candidatus Methanoplasma termitum' Indicates a New Mode of Energy Metabolism in the Seventh Order of Methanogens.</title>
        <authorList>
            <person name="Lang K."/>
            <person name="Schuldes J."/>
            <person name="Klingl A."/>
            <person name="Poehlein A."/>
            <person name="Daniel R."/>
            <person name="Brune A."/>
        </authorList>
    </citation>
    <scope>NUCLEOTIDE SEQUENCE [LARGE SCALE GENOMIC DNA]</scope>
    <source>
        <strain evidence="2">Mpt1</strain>
    </source>
</reference>
<dbReference type="InterPro" id="IPR006597">
    <property type="entry name" value="Sel1-like"/>
</dbReference>
<keyword evidence="2" id="KW-1185">Reference proteome</keyword>
<organism evidence="1 2">
    <name type="scientific">Candidatus Methanoplasma termitum</name>
    <dbReference type="NCBI Taxonomy" id="1577791"/>
    <lineage>
        <taxon>Archaea</taxon>
        <taxon>Methanobacteriati</taxon>
        <taxon>Thermoplasmatota</taxon>
        <taxon>Thermoplasmata</taxon>
        <taxon>Methanomassiliicoccales</taxon>
        <taxon>Methanomassiliicoccaceae</taxon>
        <taxon>Candidatus Methanoplasma</taxon>
    </lineage>
</organism>
<evidence type="ECO:0000313" key="2">
    <source>
        <dbReference type="Proteomes" id="UP000030787"/>
    </source>
</evidence>
<evidence type="ECO:0000313" key="1">
    <source>
        <dbReference type="EMBL" id="AIZ56741.1"/>
    </source>
</evidence>
<name>A0A0A7LGV9_9ARCH</name>
<dbReference type="KEGG" id="mear:Mpt1_c08650"/>
<dbReference type="SMART" id="SM00671">
    <property type="entry name" value="SEL1"/>
    <property type="match status" value="3"/>
</dbReference>
<proteinExistence type="predicted"/>
<accession>A0A0A7LGV9</accession>
<dbReference type="Pfam" id="PF08238">
    <property type="entry name" value="Sel1"/>
    <property type="match status" value="3"/>
</dbReference>
<dbReference type="InterPro" id="IPR011990">
    <property type="entry name" value="TPR-like_helical_dom_sf"/>
</dbReference>